<evidence type="ECO:0000313" key="2">
    <source>
        <dbReference type="Proteomes" id="UP000183107"/>
    </source>
</evidence>
<proteinExistence type="predicted"/>
<evidence type="ECO:0000313" key="1">
    <source>
        <dbReference type="EMBL" id="SFN38191.1"/>
    </source>
</evidence>
<sequence>MQLRVARILLPEVQFCSVLNIDGFNYNDRVNGYAGANQIMRHSRPWARRHWINNDNGKAGAKWRLPIIEPLPFFAQMRKSEGEGNTD</sequence>
<dbReference type="EMBL" id="FOVJ01000001">
    <property type="protein sequence ID" value="SFN38191.1"/>
    <property type="molecule type" value="Genomic_DNA"/>
</dbReference>
<reference evidence="2" key="1">
    <citation type="submission" date="2016-10" db="EMBL/GenBank/DDBJ databases">
        <authorList>
            <person name="Varghese N."/>
        </authorList>
    </citation>
    <scope>NUCLEOTIDE SEQUENCE [LARGE SCALE GENOMIC DNA]</scope>
    <source>
        <strain evidence="2">Nsp8</strain>
    </source>
</reference>
<dbReference type="AlphaFoldDB" id="A0A1I4YJH7"/>
<gene>
    <name evidence="1" type="ORF">SAMN05216386_0732</name>
</gene>
<keyword evidence="2" id="KW-1185">Reference proteome</keyword>
<dbReference type="Proteomes" id="UP000183107">
    <property type="component" value="Unassembled WGS sequence"/>
</dbReference>
<organism evidence="1 2">
    <name type="scientific">Nitrosospira briensis</name>
    <dbReference type="NCBI Taxonomy" id="35799"/>
    <lineage>
        <taxon>Bacteria</taxon>
        <taxon>Pseudomonadati</taxon>
        <taxon>Pseudomonadota</taxon>
        <taxon>Betaproteobacteria</taxon>
        <taxon>Nitrosomonadales</taxon>
        <taxon>Nitrosomonadaceae</taxon>
        <taxon>Nitrosospira</taxon>
    </lineage>
</organism>
<protein>
    <submittedName>
        <fullName evidence="1">Uncharacterized protein</fullName>
    </submittedName>
</protein>
<accession>A0A1I4YJH7</accession>
<name>A0A1I4YJH7_9PROT</name>